<dbReference type="EMBL" id="JAPQKS010000009">
    <property type="protein sequence ID" value="KAJ5215003.1"/>
    <property type="molecule type" value="Genomic_DNA"/>
</dbReference>
<evidence type="ECO:0000313" key="1">
    <source>
        <dbReference type="EMBL" id="KAJ5215003.1"/>
    </source>
</evidence>
<sequence>MARWLIPLYERIDVMLMLCRNFDLLQRFRLSVALEYLGSDDRLESQKKFDDICDETICVEYKHRCFLQADEFVCEQLKLVKAGPPDGCMFERKDIKNLDILHLMLRQLHEVTTQHIIGCDKIQNGIFIQILCITVLEEAAAVEEGVDAVLRARLGIALRFAHVAQRFDAEAP</sequence>
<reference evidence="1" key="2">
    <citation type="journal article" date="2023" name="IMA Fungus">
        <title>Comparative genomic study of the Penicillium genus elucidates a diverse pangenome and 15 lateral gene transfer events.</title>
        <authorList>
            <person name="Petersen C."/>
            <person name="Sorensen T."/>
            <person name="Nielsen M.R."/>
            <person name="Sondergaard T.E."/>
            <person name="Sorensen J.L."/>
            <person name="Fitzpatrick D.A."/>
            <person name="Frisvad J.C."/>
            <person name="Nielsen K.L."/>
        </authorList>
    </citation>
    <scope>NUCLEOTIDE SEQUENCE</scope>
    <source>
        <strain evidence="1">IBT 19713</strain>
    </source>
</reference>
<keyword evidence="2" id="KW-1185">Reference proteome</keyword>
<evidence type="ECO:0000313" key="2">
    <source>
        <dbReference type="Proteomes" id="UP001150941"/>
    </source>
</evidence>
<dbReference type="Proteomes" id="UP001150941">
    <property type="component" value="Unassembled WGS sequence"/>
</dbReference>
<dbReference type="RefSeq" id="XP_058325500.1">
    <property type="nucleotide sequence ID" value="XM_058479977.1"/>
</dbReference>
<accession>A0A9W9N9M9</accession>
<dbReference type="GeneID" id="83207281"/>
<comment type="caution">
    <text evidence="1">The sequence shown here is derived from an EMBL/GenBank/DDBJ whole genome shotgun (WGS) entry which is preliminary data.</text>
</comment>
<dbReference type="AlphaFoldDB" id="A0A9W9N9M9"/>
<protein>
    <submittedName>
        <fullName evidence="1">Uncharacterized protein</fullName>
    </submittedName>
</protein>
<reference evidence="1" key="1">
    <citation type="submission" date="2022-11" db="EMBL/GenBank/DDBJ databases">
        <authorList>
            <person name="Petersen C."/>
        </authorList>
    </citation>
    <scope>NUCLEOTIDE SEQUENCE</scope>
    <source>
        <strain evidence="1">IBT 19713</strain>
    </source>
</reference>
<proteinExistence type="predicted"/>
<gene>
    <name evidence="1" type="ORF">N7468_010682</name>
</gene>
<organism evidence="1 2">
    <name type="scientific">Penicillium chermesinum</name>
    <dbReference type="NCBI Taxonomy" id="63820"/>
    <lineage>
        <taxon>Eukaryota</taxon>
        <taxon>Fungi</taxon>
        <taxon>Dikarya</taxon>
        <taxon>Ascomycota</taxon>
        <taxon>Pezizomycotina</taxon>
        <taxon>Eurotiomycetes</taxon>
        <taxon>Eurotiomycetidae</taxon>
        <taxon>Eurotiales</taxon>
        <taxon>Aspergillaceae</taxon>
        <taxon>Penicillium</taxon>
    </lineage>
</organism>
<name>A0A9W9N9M9_9EURO</name>